<dbReference type="AlphaFoldDB" id="F4PTP1"/>
<keyword evidence="6" id="KW-0809">Transit peptide</keyword>
<dbReference type="Pfam" id="PF07992">
    <property type="entry name" value="Pyr_redox_2"/>
    <property type="match status" value="1"/>
</dbReference>
<evidence type="ECO:0000256" key="9">
    <source>
        <dbReference type="SAM" id="MobiDB-lite"/>
    </source>
</evidence>
<dbReference type="SUPFAM" id="SSF51905">
    <property type="entry name" value="FAD/NAD(P)-binding domain"/>
    <property type="match status" value="2"/>
</dbReference>
<comment type="subcellular location">
    <subcellularLocation>
        <location evidence="1">Mitochondrion inner membrane</location>
        <topology evidence="1">Peripheral membrane protein</topology>
        <orientation evidence="1">Intermembrane side</orientation>
    </subcellularLocation>
</comment>
<feature type="compositionally biased region" description="Low complexity" evidence="9">
    <location>
        <begin position="43"/>
        <end position="60"/>
    </location>
</feature>
<evidence type="ECO:0000256" key="1">
    <source>
        <dbReference type="ARBA" id="ARBA00004137"/>
    </source>
</evidence>
<dbReference type="OMA" id="QIPAQKD"/>
<dbReference type="KEGG" id="dfa:DFA_01597"/>
<evidence type="ECO:0000256" key="5">
    <source>
        <dbReference type="ARBA" id="ARBA00022837"/>
    </source>
</evidence>
<keyword evidence="4" id="KW-0274">FAD</keyword>
<dbReference type="InterPro" id="IPR045024">
    <property type="entry name" value="NDH-2"/>
</dbReference>
<feature type="region of interest" description="Disordered" evidence="9">
    <location>
        <begin position="43"/>
        <end position="70"/>
    </location>
</feature>
<feature type="domain" description="EF-hand" evidence="10">
    <location>
        <begin position="489"/>
        <end position="524"/>
    </location>
</feature>
<accession>F4PTP1</accession>
<dbReference type="InterPro" id="IPR018247">
    <property type="entry name" value="EF_Hand_1_Ca_BS"/>
</dbReference>
<name>F4PTP1_CACFS</name>
<evidence type="ECO:0000313" key="12">
    <source>
        <dbReference type="Proteomes" id="UP000007797"/>
    </source>
</evidence>
<dbReference type="InterPro" id="IPR036188">
    <property type="entry name" value="FAD/NAD-bd_sf"/>
</dbReference>
<organism evidence="11 12">
    <name type="scientific">Cavenderia fasciculata</name>
    <name type="common">Slime mold</name>
    <name type="synonym">Dictyostelium fasciculatum</name>
    <dbReference type="NCBI Taxonomy" id="261658"/>
    <lineage>
        <taxon>Eukaryota</taxon>
        <taxon>Amoebozoa</taxon>
        <taxon>Evosea</taxon>
        <taxon>Eumycetozoa</taxon>
        <taxon>Dictyostelia</taxon>
        <taxon>Acytosteliales</taxon>
        <taxon>Cavenderiaceae</taxon>
        <taxon>Cavenderia</taxon>
    </lineage>
</organism>
<evidence type="ECO:0000256" key="2">
    <source>
        <dbReference type="ARBA" id="ARBA00005272"/>
    </source>
</evidence>
<dbReference type="RefSeq" id="XP_004359561.1">
    <property type="nucleotide sequence ID" value="XM_004359504.1"/>
</dbReference>
<dbReference type="GeneID" id="14872571"/>
<evidence type="ECO:0000259" key="10">
    <source>
        <dbReference type="PROSITE" id="PS50222"/>
    </source>
</evidence>
<sequence>MMNIAQKSHKQFLTRLSTTLVQSSQKCGTTSYNCSQSYSYSSYSSSNNNNQNKENNNNNQGEDHEQTKRKNKFKVEWKTISRPLLVGAALSMSSILHLEGEEKPKNPLDELVLLKKPSNGKQRIVILGTGWASLAFINNIDPSKYELIVISPRNFFLFTPMLASATVGSLEVRSIIEPIRRVLKRIAKGNCSYIEAECTEINQNENYVVISDSSPLEGPRPKDIKISYDKLVIAVGSVPHTMGTKGVKEHCLFLKEANDALRIRTKVMDCFERASFPNQPINEIKRLLHFTVVGGGPTGVESAGELYDFIHDDLVSTFPELVPHCQITLVQSADHLLNTYDAKIIEFTEKQFGRSNIQALYGSRVVEVNETTLKVMSKNDKKEYEIPFGMCIWATGVGPRTLTRKFCASVPDQKNQRAITTDAFLRVVGVPNPNVYAIGDCSTITQNKLLDKVADIFKEADVNNDNQLSIDELVQVVQKYTKTYPQLQPIASELPREFKKFDVNKDGFLQLEEFKQLLQNVDSKLTTLPATAQVANQMGAYLAKSLNVDVIKNEKNDEIHLPASPFNYKHLGSFAYIGSHTSVAEIPGVNFSGGGLGVWYAYRSIYWEKQFSLKNKVLLSFDWMKSIIFGRDISRI</sequence>
<keyword evidence="8" id="KW-0520">NAD</keyword>
<dbReference type="PANTHER" id="PTHR43706">
    <property type="entry name" value="NADH DEHYDROGENASE"/>
    <property type="match status" value="1"/>
</dbReference>
<dbReference type="Proteomes" id="UP000007797">
    <property type="component" value="Unassembled WGS sequence"/>
</dbReference>
<dbReference type="PANTHER" id="PTHR43706:SF51">
    <property type="entry name" value="CALCIUM-BINDING EF-HAND DOMAIN-CONTAINING PROTEIN"/>
    <property type="match status" value="1"/>
</dbReference>
<dbReference type="EMBL" id="GL883010">
    <property type="protein sequence ID" value="EGG21711.1"/>
    <property type="molecule type" value="Genomic_DNA"/>
</dbReference>
<dbReference type="Pfam" id="PF13499">
    <property type="entry name" value="EF-hand_7"/>
    <property type="match status" value="1"/>
</dbReference>
<proteinExistence type="inferred from homology"/>
<evidence type="ECO:0000256" key="7">
    <source>
        <dbReference type="ARBA" id="ARBA00023002"/>
    </source>
</evidence>
<dbReference type="GO" id="GO:0005743">
    <property type="term" value="C:mitochondrial inner membrane"/>
    <property type="evidence" value="ECO:0007669"/>
    <property type="project" value="UniProtKB-SubCell"/>
</dbReference>
<gene>
    <name evidence="11" type="ORF">DFA_01597</name>
</gene>
<keyword evidence="12" id="KW-1185">Reference proteome</keyword>
<protein>
    <submittedName>
        <fullName evidence="11">Calcium-binding EF-hand domain-containing protein</fullName>
    </submittedName>
</protein>
<dbReference type="STRING" id="1054147.F4PTP1"/>
<keyword evidence="3" id="KW-0285">Flavoprotein</keyword>
<dbReference type="OrthoDB" id="3244603at2759"/>
<dbReference type="InterPro" id="IPR023753">
    <property type="entry name" value="FAD/NAD-binding_dom"/>
</dbReference>
<dbReference type="SMART" id="SM00054">
    <property type="entry name" value="EFh"/>
    <property type="match status" value="2"/>
</dbReference>
<evidence type="ECO:0000256" key="6">
    <source>
        <dbReference type="ARBA" id="ARBA00022946"/>
    </source>
</evidence>
<dbReference type="PROSITE" id="PS00018">
    <property type="entry name" value="EF_HAND_1"/>
    <property type="match status" value="2"/>
</dbReference>
<evidence type="ECO:0000256" key="8">
    <source>
        <dbReference type="ARBA" id="ARBA00023027"/>
    </source>
</evidence>
<keyword evidence="7" id="KW-0560">Oxidoreductase</keyword>
<evidence type="ECO:0000313" key="11">
    <source>
        <dbReference type="EMBL" id="EGG21711.1"/>
    </source>
</evidence>
<reference evidence="12" key="1">
    <citation type="journal article" date="2011" name="Genome Res.">
        <title>Phylogeny-wide analysis of social amoeba genomes highlights ancient origins for complex intercellular communication.</title>
        <authorList>
            <person name="Heidel A.J."/>
            <person name="Lawal H.M."/>
            <person name="Felder M."/>
            <person name="Schilde C."/>
            <person name="Helps N.R."/>
            <person name="Tunggal B."/>
            <person name="Rivero F."/>
            <person name="John U."/>
            <person name="Schleicher M."/>
            <person name="Eichinger L."/>
            <person name="Platzer M."/>
            <person name="Noegel A.A."/>
            <person name="Schaap P."/>
            <person name="Gloeckner G."/>
        </authorList>
    </citation>
    <scope>NUCLEOTIDE SEQUENCE [LARGE SCALE GENOMIC DNA]</scope>
    <source>
        <strain evidence="12">SH3</strain>
    </source>
</reference>
<evidence type="ECO:0000256" key="4">
    <source>
        <dbReference type="ARBA" id="ARBA00022827"/>
    </source>
</evidence>
<dbReference type="GO" id="GO:0003954">
    <property type="term" value="F:NADH dehydrogenase activity"/>
    <property type="evidence" value="ECO:0007669"/>
    <property type="project" value="InterPro"/>
</dbReference>
<comment type="similarity">
    <text evidence="2">Belongs to the NADH dehydrogenase family.</text>
</comment>
<dbReference type="PROSITE" id="PS50222">
    <property type="entry name" value="EF_HAND_2"/>
    <property type="match status" value="2"/>
</dbReference>
<dbReference type="GO" id="GO:0005509">
    <property type="term" value="F:calcium ion binding"/>
    <property type="evidence" value="ECO:0007669"/>
    <property type="project" value="InterPro"/>
</dbReference>
<dbReference type="SUPFAM" id="SSF47473">
    <property type="entry name" value="EF-hand"/>
    <property type="match status" value="1"/>
</dbReference>
<dbReference type="InterPro" id="IPR011992">
    <property type="entry name" value="EF-hand-dom_pair"/>
</dbReference>
<dbReference type="InterPro" id="IPR054585">
    <property type="entry name" value="NDH2-like_C"/>
</dbReference>
<dbReference type="Pfam" id="PF22366">
    <property type="entry name" value="NDH2_C"/>
    <property type="match status" value="1"/>
</dbReference>
<evidence type="ECO:0000256" key="3">
    <source>
        <dbReference type="ARBA" id="ARBA00022630"/>
    </source>
</evidence>
<feature type="compositionally biased region" description="Basic and acidic residues" evidence="9">
    <location>
        <begin position="61"/>
        <end position="70"/>
    </location>
</feature>
<dbReference type="Gene3D" id="3.50.50.100">
    <property type="match status" value="2"/>
</dbReference>
<keyword evidence="5" id="KW-0106">Calcium</keyword>
<feature type="domain" description="EF-hand" evidence="10">
    <location>
        <begin position="448"/>
        <end position="483"/>
    </location>
</feature>
<dbReference type="InterPro" id="IPR002048">
    <property type="entry name" value="EF_hand_dom"/>
</dbReference>
<dbReference type="CDD" id="cd00051">
    <property type="entry name" value="EFh"/>
    <property type="match status" value="1"/>
</dbReference>